<organism evidence="2 3">
    <name type="scientific">Cordyceps militaris (strain CM01)</name>
    <name type="common">Caterpillar fungus</name>
    <dbReference type="NCBI Taxonomy" id="983644"/>
    <lineage>
        <taxon>Eukaryota</taxon>
        <taxon>Fungi</taxon>
        <taxon>Dikarya</taxon>
        <taxon>Ascomycota</taxon>
        <taxon>Pezizomycotina</taxon>
        <taxon>Sordariomycetes</taxon>
        <taxon>Hypocreomycetidae</taxon>
        <taxon>Hypocreales</taxon>
        <taxon>Cordycipitaceae</taxon>
        <taxon>Cordyceps</taxon>
    </lineage>
</organism>
<dbReference type="Proteomes" id="UP000001610">
    <property type="component" value="Unassembled WGS sequence"/>
</dbReference>
<feature type="region of interest" description="Disordered" evidence="1">
    <location>
        <begin position="112"/>
        <end position="143"/>
    </location>
</feature>
<accession>G3JI99</accession>
<dbReference type="KEGG" id="cmt:CCM_06006"/>
<protein>
    <submittedName>
        <fullName evidence="2">Uncharacterized protein</fullName>
    </submittedName>
</protein>
<reference evidence="2 3" key="1">
    <citation type="journal article" date="2011" name="Genome Biol.">
        <title>Genome sequence of the insect pathogenic fungus Cordyceps militaris, a valued traditional Chinese medicine.</title>
        <authorList>
            <person name="Zheng P."/>
            <person name="Xia Y."/>
            <person name="Xiao G."/>
            <person name="Xiong C."/>
            <person name="Hu X."/>
            <person name="Zhang S."/>
            <person name="Zheng H."/>
            <person name="Huang Y."/>
            <person name="Zhou Y."/>
            <person name="Wang S."/>
            <person name="Zhao G.P."/>
            <person name="Liu X."/>
            <person name="St Leger R.J."/>
            <person name="Wang C."/>
        </authorList>
    </citation>
    <scope>NUCLEOTIDE SEQUENCE [LARGE SCALE GENOMIC DNA]</scope>
    <source>
        <strain evidence="2 3">CM01</strain>
    </source>
</reference>
<gene>
    <name evidence="2" type="ORF">CCM_06006</name>
</gene>
<feature type="compositionally biased region" description="Basic and acidic residues" evidence="1">
    <location>
        <begin position="214"/>
        <end position="237"/>
    </location>
</feature>
<feature type="region of interest" description="Disordered" evidence="1">
    <location>
        <begin position="189"/>
        <end position="245"/>
    </location>
</feature>
<dbReference type="OrthoDB" id="10647506at2759"/>
<evidence type="ECO:0000313" key="3">
    <source>
        <dbReference type="Proteomes" id="UP000001610"/>
    </source>
</evidence>
<sequence length="342" mass="37680">MTPLENAEEPYHYYPATRIHRKHPLPNFTKKITASFPKQVRFGAKERIGLELAARPGLQLAVVQRTPAISSRWRDLDVAPVNFNGRDEREHEQQDGQQLAEAPLLLAVVGERHRGRAKRRRQQDDAHGGADGNGRHDEQPGDLHRLVPGLLLRAAVQVPRGEHEDDHVARNHGNGADIRQRVLCAAGGLAKRRRRRLPAAVPGARHGQRGKGHAAGDDLQRKDARDAREGEVGEHEGLPQPAQDPVAAVVADEGQQRRVVRRHGQQREHPDEEEVVRHERAHLGEADRLQADALHDLRVAEAAEELAPDACRTAAHLGGDDAGGQAEGEYGGDHEGEENLGE</sequence>
<dbReference type="RefSeq" id="XP_006671213.1">
    <property type="nucleotide sequence ID" value="XM_006671150.1"/>
</dbReference>
<dbReference type="HOGENOM" id="CLU_811374_0_0_1"/>
<name>G3JI99_CORMM</name>
<dbReference type="EMBL" id="JH126402">
    <property type="protein sequence ID" value="EGX91849.1"/>
    <property type="molecule type" value="Genomic_DNA"/>
</dbReference>
<keyword evidence="3" id="KW-1185">Reference proteome</keyword>
<feature type="region of interest" description="Disordered" evidence="1">
    <location>
        <begin position="314"/>
        <end position="342"/>
    </location>
</feature>
<dbReference type="AlphaFoldDB" id="G3JI99"/>
<proteinExistence type="predicted"/>
<feature type="compositionally biased region" description="Basic and acidic residues" evidence="1">
    <location>
        <begin position="122"/>
        <end position="143"/>
    </location>
</feature>
<dbReference type="GeneID" id="18168024"/>
<dbReference type="InParanoid" id="G3JI99"/>
<evidence type="ECO:0000256" key="1">
    <source>
        <dbReference type="SAM" id="MobiDB-lite"/>
    </source>
</evidence>
<evidence type="ECO:0000313" key="2">
    <source>
        <dbReference type="EMBL" id="EGX91849.1"/>
    </source>
</evidence>
<dbReference type="VEuPathDB" id="FungiDB:CCM_06006"/>